<comment type="pathway">
    <text evidence="7">Amino-acid biosynthesis; D-alanine biosynthesis; D-alanine from L-alanine: step 1/1.</text>
</comment>
<dbReference type="InterPro" id="IPR000821">
    <property type="entry name" value="Ala_racemase"/>
</dbReference>
<comment type="function">
    <text evidence="7">Catalyzes the interconversion of L-alanine and D-alanine. May also act on other amino acids.</text>
</comment>
<dbReference type="InterPro" id="IPR011079">
    <property type="entry name" value="Ala_racemase_C"/>
</dbReference>
<evidence type="ECO:0000256" key="4">
    <source>
        <dbReference type="ARBA" id="ARBA00013089"/>
    </source>
</evidence>
<protein>
    <recommendedName>
        <fullName evidence="4 7">Alanine racemase</fullName>
        <ecNumber evidence="4 7">5.1.1.1</ecNumber>
    </recommendedName>
</protein>
<dbReference type="GO" id="GO:0008784">
    <property type="term" value="F:alanine racemase activity"/>
    <property type="evidence" value="ECO:0007669"/>
    <property type="project" value="UniProtKB-UniRule"/>
</dbReference>
<evidence type="ECO:0000313" key="11">
    <source>
        <dbReference type="EMBL" id="SDT15946.1"/>
    </source>
</evidence>
<dbReference type="SMART" id="SM01005">
    <property type="entry name" value="Ala_racemase_C"/>
    <property type="match status" value="1"/>
</dbReference>
<reference evidence="12" key="1">
    <citation type="submission" date="2016-10" db="EMBL/GenBank/DDBJ databases">
        <authorList>
            <person name="Varghese N."/>
            <person name="Submissions S."/>
        </authorList>
    </citation>
    <scope>NUCLEOTIDE SEQUENCE [LARGE SCALE GENOMIC DNA]</scope>
    <source>
        <strain evidence="12">NRRL B-51270</strain>
    </source>
</reference>
<dbReference type="Proteomes" id="UP000243207">
    <property type="component" value="Chromosome I"/>
</dbReference>
<accession>A0A1H1Y4I3</accession>
<evidence type="ECO:0000256" key="8">
    <source>
        <dbReference type="PIRSR" id="PIRSR600821-50"/>
    </source>
</evidence>
<gene>
    <name evidence="11" type="ORF">SAMN05216421_3035</name>
</gene>
<dbReference type="Gene3D" id="3.20.20.10">
    <property type="entry name" value="Alanine racemase"/>
    <property type="match status" value="1"/>
</dbReference>
<evidence type="ECO:0000256" key="3">
    <source>
        <dbReference type="ARBA" id="ARBA00007880"/>
    </source>
</evidence>
<dbReference type="InterPro" id="IPR029066">
    <property type="entry name" value="PLP-binding_barrel"/>
</dbReference>
<dbReference type="PRINTS" id="PR00992">
    <property type="entry name" value="ALARACEMASE"/>
</dbReference>
<dbReference type="RefSeq" id="WP_093396486.1">
    <property type="nucleotide sequence ID" value="NZ_LT629736.1"/>
</dbReference>
<dbReference type="InterPro" id="IPR001608">
    <property type="entry name" value="Ala_racemase_N"/>
</dbReference>
<organism evidence="11 12">
    <name type="scientific">Halopseudomonas xinjiangensis</name>
    <dbReference type="NCBI Taxonomy" id="487184"/>
    <lineage>
        <taxon>Bacteria</taxon>
        <taxon>Pseudomonadati</taxon>
        <taxon>Pseudomonadota</taxon>
        <taxon>Gammaproteobacteria</taxon>
        <taxon>Pseudomonadales</taxon>
        <taxon>Pseudomonadaceae</taxon>
        <taxon>Halopseudomonas</taxon>
    </lineage>
</organism>
<dbReference type="PROSITE" id="PS00395">
    <property type="entry name" value="ALANINE_RACEMASE"/>
    <property type="match status" value="1"/>
</dbReference>
<dbReference type="GO" id="GO:0005829">
    <property type="term" value="C:cytosol"/>
    <property type="evidence" value="ECO:0007669"/>
    <property type="project" value="TreeGrafter"/>
</dbReference>
<keyword evidence="6 7" id="KW-0413">Isomerase</keyword>
<dbReference type="OrthoDB" id="9813814at2"/>
<dbReference type="HAMAP" id="MF_01201">
    <property type="entry name" value="Ala_racemase"/>
    <property type="match status" value="1"/>
</dbReference>
<dbReference type="PANTHER" id="PTHR30511">
    <property type="entry name" value="ALANINE RACEMASE"/>
    <property type="match status" value="1"/>
</dbReference>
<dbReference type="InterPro" id="IPR009006">
    <property type="entry name" value="Ala_racemase/Decarboxylase_C"/>
</dbReference>
<evidence type="ECO:0000256" key="1">
    <source>
        <dbReference type="ARBA" id="ARBA00000316"/>
    </source>
</evidence>
<keyword evidence="12" id="KW-1185">Reference proteome</keyword>
<dbReference type="PANTHER" id="PTHR30511:SF0">
    <property type="entry name" value="ALANINE RACEMASE, CATABOLIC-RELATED"/>
    <property type="match status" value="1"/>
</dbReference>
<comment type="cofactor">
    <cofactor evidence="2 7 8">
        <name>pyridoxal 5'-phosphate</name>
        <dbReference type="ChEBI" id="CHEBI:597326"/>
    </cofactor>
</comment>
<dbReference type="UniPathway" id="UPA00042">
    <property type="reaction ID" value="UER00497"/>
</dbReference>
<dbReference type="NCBIfam" id="TIGR00492">
    <property type="entry name" value="alr"/>
    <property type="match status" value="1"/>
</dbReference>
<evidence type="ECO:0000313" key="12">
    <source>
        <dbReference type="Proteomes" id="UP000243207"/>
    </source>
</evidence>
<evidence type="ECO:0000256" key="6">
    <source>
        <dbReference type="ARBA" id="ARBA00023235"/>
    </source>
</evidence>
<name>A0A1H1Y4I3_9GAMM</name>
<dbReference type="GO" id="GO:0030632">
    <property type="term" value="P:D-alanine biosynthetic process"/>
    <property type="evidence" value="ECO:0007669"/>
    <property type="project" value="UniProtKB-UniRule"/>
</dbReference>
<dbReference type="EMBL" id="LT629736">
    <property type="protein sequence ID" value="SDT15946.1"/>
    <property type="molecule type" value="Genomic_DNA"/>
</dbReference>
<dbReference type="CDD" id="cd06827">
    <property type="entry name" value="PLPDE_III_AR_proteobact"/>
    <property type="match status" value="1"/>
</dbReference>
<evidence type="ECO:0000256" key="7">
    <source>
        <dbReference type="HAMAP-Rule" id="MF_01201"/>
    </source>
</evidence>
<feature type="modified residue" description="N6-(pyridoxal phosphate)lysine" evidence="7 8">
    <location>
        <position position="34"/>
    </location>
</feature>
<dbReference type="SUPFAM" id="SSF51419">
    <property type="entry name" value="PLP-binding barrel"/>
    <property type="match status" value="1"/>
</dbReference>
<feature type="active site" description="Proton acceptor; specific for D-alanine" evidence="7">
    <location>
        <position position="34"/>
    </location>
</feature>
<dbReference type="InterPro" id="IPR020622">
    <property type="entry name" value="Ala_racemase_pyridoxalP-BS"/>
</dbReference>
<feature type="binding site" evidence="7 9">
    <location>
        <position position="130"/>
    </location>
    <ligand>
        <name>substrate</name>
    </ligand>
</feature>
<dbReference type="GO" id="GO:0030170">
    <property type="term" value="F:pyridoxal phosphate binding"/>
    <property type="evidence" value="ECO:0007669"/>
    <property type="project" value="UniProtKB-UniRule"/>
</dbReference>
<comment type="similarity">
    <text evidence="3 7">Belongs to the alanine racemase family.</text>
</comment>
<evidence type="ECO:0000259" key="10">
    <source>
        <dbReference type="SMART" id="SM01005"/>
    </source>
</evidence>
<dbReference type="Pfam" id="PF00842">
    <property type="entry name" value="Ala_racemase_C"/>
    <property type="match status" value="1"/>
</dbReference>
<dbReference type="Pfam" id="PF01168">
    <property type="entry name" value="Ala_racemase_N"/>
    <property type="match status" value="1"/>
</dbReference>
<feature type="binding site" evidence="7 9">
    <location>
        <position position="302"/>
    </location>
    <ligand>
        <name>substrate</name>
    </ligand>
</feature>
<keyword evidence="5 7" id="KW-0663">Pyridoxal phosphate</keyword>
<dbReference type="EC" id="5.1.1.1" evidence="4 7"/>
<proteinExistence type="inferred from homology"/>
<evidence type="ECO:0000256" key="2">
    <source>
        <dbReference type="ARBA" id="ARBA00001933"/>
    </source>
</evidence>
<feature type="active site" description="Proton acceptor; specific for L-alanine" evidence="7">
    <location>
        <position position="254"/>
    </location>
</feature>
<dbReference type="SUPFAM" id="SSF50621">
    <property type="entry name" value="Alanine racemase C-terminal domain-like"/>
    <property type="match status" value="1"/>
</dbReference>
<feature type="domain" description="Alanine racemase C-terminal" evidence="10">
    <location>
        <begin position="233"/>
        <end position="356"/>
    </location>
</feature>
<dbReference type="FunFam" id="2.40.37.10:FF:000002">
    <property type="entry name" value="Alanine racemase"/>
    <property type="match status" value="1"/>
</dbReference>
<dbReference type="STRING" id="487184.SAMN05216421_3035"/>
<evidence type="ECO:0000256" key="5">
    <source>
        <dbReference type="ARBA" id="ARBA00022898"/>
    </source>
</evidence>
<dbReference type="AlphaFoldDB" id="A0A1H1Y4I3"/>
<comment type="catalytic activity">
    <reaction evidence="1 7">
        <text>L-alanine = D-alanine</text>
        <dbReference type="Rhea" id="RHEA:20249"/>
        <dbReference type="ChEBI" id="CHEBI:57416"/>
        <dbReference type="ChEBI" id="CHEBI:57972"/>
        <dbReference type="EC" id="5.1.1.1"/>
    </reaction>
</comment>
<sequence length="357" mass="39202">MRPAHAVIDLSALRHNYQFAKTLAPAARALAVVKANAYGHGAVRCAEALRELADGFAVACIEEALELRQAGISQPILLLEGWFEVTELELIVEHDLWVVIHHHGQLADLAEARLARPLNVWLKLDSGMHRVGFAPDEYPAIWRSLENSPNVASLTRMTHFSRADEPETGRTEEQLAVFHRTTDALGGPASLCNSPGVLAWPAAHGDWLRPGIMLYGATPFEFEQTHAERLLPVMQLDSKIIAVRQIETGEPIGYGSRFVTQRPTRIGVVAMGYADGYPRHARDGTPVLVGGQRTGLIGRVSMDMLTVDLTDLPQAGLGTPVRFWGNGLNASEVAAHASTIAYQLFCNLNRVQRLYRD</sequence>
<dbReference type="FunFam" id="3.20.20.10:FF:000002">
    <property type="entry name" value="Alanine racemase"/>
    <property type="match status" value="1"/>
</dbReference>
<evidence type="ECO:0000256" key="9">
    <source>
        <dbReference type="PIRSR" id="PIRSR600821-52"/>
    </source>
</evidence>
<dbReference type="Gene3D" id="2.40.37.10">
    <property type="entry name" value="Lyase, Ornithine Decarboxylase, Chain A, domain 1"/>
    <property type="match status" value="1"/>
</dbReference>